<dbReference type="PROSITE" id="PS50801">
    <property type="entry name" value="STAS"/>
    <property type="match status" value="1"/>
</dbReference>
<proteinExistence type="inferred from homology"/>
<dbReference type="Pfam" id="PF01740">
    <property type="entry name" value="STAS"/>
    <property type="match status" value="1"/>
</dbReference>
<name>A0ABT6S6F5_9ACTN</name>
<protein>
    <recommendedName>
        <fullName evidence="2">Anti-sigma factor antagonist</fullName>
    </recommendedName>
</protein>
<accession>A0ABT6S6F5</accession>
<evidence type="ECO:0000256" key="1">
    <source>
        <dbReference type="ARBA" id="ARBA00009013"/>
    </source>
</evidence>
<feature type="domain" description="STAS" evidence="3">
    <location>
        <begin position="19"/>
        <end position="101"/>
    </location>
</feature>
<dbReference type="SUPFAM" id="SSF52091">
    <property type="entry name" value="SpoIIaa-like"/>
    <property type="match status" value="1"/>
</dbReference>
<evidence type="ECO:0000259" key="3">
    <source>
        <dbReference type="PROSITE" id="PS50801"/>
    </source>
</evidence>
<dbReference type="InterPro" id="IPR002645">
    <property type="entry name" value="STAS_dom"/>
</dbReference>
<dbReference type="RefSeq" id="WP_282541622.1">
    <property type="nucleotide sequence ID" value="NZ_JASCIQ010000006.1"/>
</dbReference>
<dbReference type="Proteomes" id="UP001223978">
    <property type="component" value="Unassembled WGS sequence"/>
</dbReference>
<dbReference type="InterPro" id="IPR036513">
    <property type="entry name" value="STAS_dom_sf"/>
</dbReference>
<evidence type="ECO:0000313" key="4">
    <source>
        <dbReference type="EMBL" id="MDI3403670.1"/>
    </source>
</evidence>
<sequence length="146" mass="16287">MKFSEPAFGLQHRSVGETLVLVLYGEIDAWAHQVLAPRLTGLLVELPWREVVVDLRPVTFLDASGLRLLVRVRRHCTARDARVFLVRGVPRVRRVLLLTGLDRCFTDWESLPPELEAPRRPCAACGPPSVHDAAGRTSNGVHRAIP</sequence>
<dbReference type="PANTHER" id="PTHR33495">
    <property type="entry name" value="ANTI-SIGMA FACTOR ANTAGONIST TM_1081-RELATED-RELATED"/>
    <property type="match status" value="1"/>
</dbReference>
<dbReference type="CDD" id="cd07043">
    <property type="entry name" value="STAS_anti-anti-sigma_factors"/>
    <property type="match status" value="1"/>
</dbReference>
<dbReference type="Gene3D" id="3.30.750.24">
    <property type="entry name" value="STAS domain"/>
    <property type="match status" value="1"/>
</dbReference>
<organism evidence="4 5">
    <name type="scientific">Streptomyces cavernicola</name>
    <dbReference type="NCBI Taxonomy" id="3043613"/>
    <lineage>
        <taxon>Bacteria</taxon>
        <taxon>Bacillati</taxon>
        <taxon>Actinomycetota</taxon>
        <taxon>Actinomycetes</taxon>
        <taxon>Kitasatosporales</taxon>
        <taxon>Streptomycetaceae</taxon>
        <taxon>Streptomyces</taxon>
    </lineage>
</organism>
<keyword evidence="5" id="KW-1185">Reference proteome</keyword>
<dbReference type="EMBL" id="JASCIQ010000006">
    <property type="protein sequence ID" value="MDI3403670.1"/>
    <property type="molecule type" value="Genomic_DNA"/>
</dbReference>
<reference evidence="4 5" key="1">
    <citation type="submission" date="2023-05" db="EMBL/GenBank/DDBJ databases">
        <title>Draft genome sequence of Streptomyces sp. B-S-A6 isolated from a cave soil in Thailand.</title>
        <authorList>
            <person name="Chamroensaksri N."/>
            <person name="Muangham S."/>
        </authorList>
    </citation>
    <scope>NUCLEOTIDE SEQUENCE [LARGE SCALE GENOMIC DNA]</scope>
    <source>
        <strain evidence="4 5">B-S-A6</strain>
    </source>
</reference>
<gene>
    <name evidence="4" type="ORF">QIS96_07500</name>
</gene>
<comment type="similarity">
    <text evidence="1 2">Belongs to the anti-sigma-factor antagonist family.</text>
</comment>
<dbReference type="PANTHER" id="PTHR33495:SF2">
    <property type="entry name" value="ANTI-SIGMA FACTOR ANTAGONIST TM_1081-RELATED"/>
    <property type="match status" value="1"/>
</dbReference>
<dbReference type="InterPro" id="IPR003658">
    <property type="entry name" value="Anti-sigma_ant"/>
</dbReference>
<dbReference type="NCBIfam" id="TIGR00377">
    <property type="entry name" value="ant_ant_sig"/>
    <property type="match status" value="1"/>
</dbReference>
<evidence type="ECO:0000313" key="5">
    <source>
        <dbReference type="Proteomes" id="UP001223978"/>
    </source>
</evidence>
<evidence type="ECO:0000256" key="2">
    <source>
        <dbReference type="RuleBase" id="RU003749"/>
    </source>
</evidence>
<comment type="caution">
    <text evidence="4">The sequence shown here is derived from an EMBL/GenBank/DDBJ whole genome shotgun (WGS) entry which is preliminary data.</text>
</comment>